<dbReference type="InterPro" id="IPR048020">
    <property type="entry name" value="Transpos_IS3"/>
</dbReference>
<evidence type="ECO:0000313" key="2">
    <source>
        <dbReference type="EMBL" id="QKM60108.1"/>
    </source>
</evidence>
<dbReference type="KEGG" id="pard:DN92_03105"/>
<dbReference type="InterPro" id="IPR036397">
    <property type="entry name" value="RNaseH_sf"/>
</dbReference>
<dbReference type="Pfam" id="PF01527">
    <property type="entry name" value="HTH_Tnp_1"/>
    <property type="match status" value="1"/>
</dbReference>
<dbReference type="InterPro" id="IPR025948">
    <property type="entry name" value="HTH-like_dom"/>
</dbReference>
<dbReference type="EMBL" id="CP028940">
    <property type="protein sequence ID" value="QKM60108.1"/>
    <property type="molecule type" value="Genomic_DNA"/>
</dbReference>
<sequence>MKRARFSDEQIVRILQEADRSPIAEVAKRHGVSEPSIYSWRKKFGDLGTDELKRLKQLEQENGRLKKILAERDLEIEVMKEIGRKKVVSVQDRLEQARYAVGRGISQRRACTLLSVARSGLDYQCKMAVKDQPVVAAMRQYSEQYPRYGARRIRIFLRRDGLVLGRDRAARIWAGAGLQVPAKRTRKRYHSQNRQPHVATGPNEVWAYDFVFDACANGQKLKCLTLIDEFTKESLRIDVAGSIKGKRVVQVLEEVIAQRGCPKVLRSDNGPEFVSTVLLEWAVERGLRNLHIEPGKPWQNGTNESFNGKFRDECLAMNWFHSRAHAKVVIEVWRKHYNLIRPHSSLDYQTPSEFVAGWQEELTTGARVSR</sequence>
<dbReference type="Proteomes" id="UP000501090">
    <property type="component" value="Chromosome"/>
</dbReference>
<dbReference type="Pfam" id="PF13276">
    <property type="entry name" value="HTH_21"/>
    <property type="match status" value="1"/>
</dbReference>
<gene>
    <name evidence="2" type="ORF">DN92_03105</name>
</gene>
<reference evidence="2 3" key="1">
    <citation type="submission" date="2018-04" db="EMBL/GenBank/DDBJ databases">
        <title>Polynucleobacter sp. UK-Long2-W17 genome.</title>
        <authorList>
            <person name="Hahn M.W."/>
        </authorList>
    </citation>
    <scope>NUCLEOTIDE SEQUENCE [LARGE SCALE GENOMIC DNA]</scope>
    <source>
        <strain evidence="2 3">UK-Long2-W17</strain>
    </source>
</reference>
<dbReference type="Gene3D" id="3.30.420.10">
    <property type="entry name" value="Ribonuclease H-like superfamily/Ribonuclease H"/>
    <property type="match status" value="1"/>
</dbReference>
<dbReference type="InterPro" id="IPR002514">
    <property type="entry name" value="Transposase_8"/>
</dbReference>
<dbReference type="PANTHER" id="PTHR47515:SF1">
    <property type="entry name" value="BLR2054 PROTEIN"/>
    <property type="match status" value="1"/>
</dbReference>
<dbReference type="GO" id="GO:0006313">
    <property type="term" value="P:DNA transposition"/>
    <property type="evidence" value="ECO:0007669"/>
    <property type="project" value="InterPro"/>
</dbReference>
<dbReference type="PROSITE" id="PS50994">
    <property type="entry name" value="INTEGRASE"/>
    <property type="match status" value="1"/>
</dbReference>
<name>A0A6M9PLB8_9BURK</name>
<dbReference type="GO" id="GO:0004803">
    <property type="term" value="F:transposase activity"/>
    <property type="evidence" value="ECO:0007669"/>
    <property type="project" value="InterPro"/>
</dbReference>
<feature type="domain" description="Integrase catalytic" evidence="1">
    <location>
        <begin position="198"/>
        <end position="359"/>
    </location>
</feature>
<dbReference type="InterPro" id="IPR001584">
    <property type="entry name" value="Integrase_cat-core"/>
</dbReference>
<evidence type="ECO:0000313" key="3">
    <source>
        <dbReference type="Proteomes" id="UP000501090"/>
    </source>
</evidence>
<dbReference type="InterPro" id="IPR012337">
    <property type="entry name" value="RNaseH-like_sf"/>
</dbReference>
<proteinExistence type="predicted"/>
<dbReference type="InterPro" id="IPR009057">
    <property type="entry name" value="Homeodomain-like_sf"/>
</dbReference>
<organism evidence="2 3">
    <name type="scientific">Polynucleobacter arcticus</name>
    <dbReference type="NCBI Taxonomy" id="1743165"/>
    <lineage>
        <taxon>Bacteria</taxon>
        <taxon>Pseudomonadati</taxon>
        <taxon>Pseudomonadota</taxon>
        <taxon>Betaproteobacteria</taxon>
        <taxon>Burkholderiales</taxon>
        <taxon>Burkholderiaceae</taxon>
        <taxon>Polynucleobacter</taxon>
    </lineage>
</organism>
<dbReference type="Pfam" id="PF13683">
    <property type="entry name" value="rve_3"/>
    <property type="match status" value="1"/>
</dbReference>
<dbReference type="GO" id="GO:0015074">
    <property type="term" value="P:DNA integration"/>
    <property type="evidence" value="ECO:0007669"/>
    <property type="project" value="InterPro"/>
</dbReference>
<accession>A0A6M9PLB8</accession>
<dbReference type="SUPFAM" id="SSF53098">
    <property type="entry name" value="Ribonuclease H-like"/>
    <property type="match status" value="1"/>
</dbReference>
<dbReference type="AlphaFoldDB" id="A0A6M9PLB8"/>
<dbReference type="SUPFAM" id="SSF46689">
    <property type="entry name" value="Homeodomain-like"/>
    <property type="match status" value="1"/>
</dbReference>
<dbReference type="PANTHER" id="PTHR47515">
    <property type="entry name" value="LOW CALCIUM RESPONSE LOCUS PROTEIN T"/>
    <property type="match status" value="1"/>
</dbReference>
<evidence type="ECO:0000259" key="1">
    <source>
        <dbReference type="PROSITE" id="PS50994"/>
    </source>
</evidence>
<keyword evidence="3" id="KW-1185">Reference proteome</keyword>
<dbReference type="GO" id="GO:0003677">
    <property type="term" value="F:DNA binding"/>
    <property type="evidence" value="ECO:0007669"/>
    <property type="project" value="InterPro"/>
</dbReference>
<dbReference type="NCBIfam" id="NF033516">
    <property type="entry name" value="transpos_IS3"/>
    <property type="match status" value="1"/>
</dbReference>
<protein>
    <submittedName>
        <fullName evidence="2">IS3 family transposase</fullName>
    </submittedName>
</protein>